<dbReference type="PANTHER" id="PTHR34978">
    <property type="entry name" value="POSSIBLE SENSOR-TRANSDUCER PROTEIN BLAR"/>
    <property type="match status" value="1"/>
</dbReference>
<dbReference type="EMBL" id="BMGY01000066">
    <property type="protein sequence ID" value="GGH91198.1"/>
    <property type="molecule type" value="Genomic_DNA"/>
</dbReference>
<feature type="domain" description="Peptidase M56" evidence="2">
    <location>
        <begin position="156"/>
        <end position="257"/>
    </location>
</feature>
<evidence type="ECO:0000313" key="4">
    <source>
        <dbReference type="Proteomes" id="UP000637774"/>
    </source>
</evidence>
<dbReference type="Proteomes" id="UP000637774">
    <property type="component" value="Unassembled WGS sequence"/>
</dbReference>
<evidence type="ECO:0000256" key="1">
    <source>
        <dbReference type="SAM" id="Phobius"/>
    </source>
</evidence>
<keyword evidence="1" id="KW-0812">Transmembrane</keyword>
<reference evidence="4" key="1">
    <citation type="journal article" date="2019" name="Int. J. Syst. Evol. Microbiol.">
        <title>The Global Catalogue of Microorganisms (GCM) 10K type strain sequencing project: providing services to taxonomists for standard genome sequencing and annotation.</title>
        <authorList>
            <consortium name="The Broad Institute Genomics Platform"/>
            <consortium name="The Broad Institute Genome Sequencing Center for Infectious Disease"/>
            <person name="Wu L."/>
            <person name="Ma J."/>
        </authorList>
    </citation>
    <scope>NUCLEOTIDE SEQUENCE [LARGE SCALE GENOMIC DNA]</scope>
    <source>
        <strain evidence="4">CGMCC 1.14966</strain>
    </source>
</reference>
<dbReference type="RefSeq" id="WP_188563746.1">
    <property type="nucleotide sequence ID" value="NZ_BMGY01000066.1"/>
</dbReference>
<sequence length="655" mass="69312">MSPTLLYLLKANVALLLFAAAYFGLLRRLTFFTLNRFYLLIAVLFSAVYPVLPLPALFPEAAGLPMVVEVLATAGGASGAAAAPVAAPIDWEAGGLVLYAGGAAVLLARLLVQLLSLWRVRRTSRPALVHGHPVRTLTGAISPFSFWQAVYLNPARHPAAELAAVLRHEQVHVRQWHTLDVLLAQLLQALAWCNPAAWLLRRAVLDNLEYLADHAALQTGLDRQTYQYSLLRLSHGAAGPSLVSHFTFPTLKNRVAMMNTPLSSTGQLARYIVAGPLVLAVALGFSAAQAQGAGPVVPASVRATIAANNAATPSLIYFVDGQRSNELVGDDAFFASIATLKVLRGSQVQQALGDDIRADEAHIITTNKNRNRADVLVLNKKVDAAGAQDMHLKVELGPATSPAKHQLPAGIKAYIAKTYPAAKLTSWVISDKASSKAPYARYVAGITEGNTKRMLYFNAEQQPVTPATKAATGQGLGAAARTELAAPGTRTAPSSVQTIPVTPRQSVPAIYYLDGERQNNPAFASTTIPANIASIEVIKDERAQKLLGADAGQAVAIITTKANQNRADVVAFNEKTGVGVPPTASAPGATSASPIAYLAAPALAYITKNYPGARLLGVTVIESADGGAPRYKAEIAVGRRPLFLVFDAQGQLILQ</sequence>
<dbReference type="InterPro" id="IPR018130">
    <property type="entry name" value="Ribosomal_uS2_CS"/>
</dbReference>
<dbReference type="Gene3D" id="2.170.130.10">
    <property type="entry name" value="TonB-dependent receptor, plug domain"/>
    <property type="match status" value="1"/>
</dbReference>
<dbReference type="PANTHER" id="PTHR34978:SF3">
    <property type="entry name" value="SLR0241 PROTEIN"/>
    <property type="match status" value="1"/>
</dbReference>
<keyword evidence="1" id="KW-1133">Transmembrane helix</keyword>
<dbReference type="Pfam" id="PF05569">
    <property type="entry name" value="Peptidase_M56"/>
    <property type="match status" value="1"/>
</dbReference>
<evidence type="ECO:0000313" key="3">
    <source>
        <dbReference type="EMBL" id="GGH91198.1"/>
    </source>
</evidence>
<accession>A0ABQ2AJT3</accession>
<dbReference type="InterPro" id="IPR037066">
    <property type="entry name" value="Plug_dom_sf"/>
</dbReference>
<keyword evidence="1" id="KW-0472">Membrane</keyword>
<protein>
    <recommendedName>
        <fullName evidence="2">Peptidase M56 domain-containing protein</fullName>
    </recommendedName>
</protein>
<feature type="transmembrane region" description="Helical" evidence="1">
    <location>
        <begin position="96"/>
        <end position="118"/>
    </location>
</feature>
<dbReference type="InterPro" id="IPR008756">
    <property type="entry name" value="Peptidase_M56"/>
</dbReference>
<keyword evidence="4" id="KW-1185">Reference proteome</keyword>
<gene>
    <name evidence="3" type="ORF">GCM10011495_38770</name>
</gene>
<name>A0ABQ2AJT3_9BACT</name>
<dbReference type="InterPro" id="IPR052173">
    <property type="entry name" value="Beta-lactam_resp_regulator"/>
</dbReference>
<comment type="caution">
    <text evidence="3">The sequence shown here is derived from an EMBL/GenBank/DDBJ whole genome shotgun (WGS) entry which is preliminary data.</text>
</comment>
<organism evidence="3 4">
    <name type="scientific">Hymenobacter frigidus</name>
    <dbReference type="NCBI Taxonomy" id="1524095"/>
    <lineage>
        <taxon>Bacteria</taxon>
        <taxon>Pseudomonadati</taxon>
        <taxon>Bacteroidota</taxon>
        <taxon>Cytophagia</taxon>
        <taxon>Cytophagales</taxon>
        <taxon>Hymenobacteraceae</taxon>
        <taxon>Hymenobacter</taxon>
    </lineage>
</organism>
<feature type="transmembrane region" description="Helical" evidence="1">
    <location>
        <begin position="37"/>
        <end position="58"/>
    </location>
</feature>
<evidence type="ECO:0000259" key="2">
    <source>
        <dbReference type="Pfam" id="PF05569"/>
    </source>
</evidence>
<dbReference type="PROSITE" id="PS00962">
    <property type="entry name" value="RIBOSOMAL_S2_1"/>
    <property type="match status" value="1"/>
</dbReference>
<feature type="transmembrane region" description="Helical" evidence="1">
    <location>
        <begin position="6"/>
        <end position="25"/>
    </location>
</feature>
<proteinExistence type="predicted"/>